<dbReference type="OrthoDB" id="285216at2"/>
<evidence type="ECO:0000259" key="1">
    <source>
        <dbReference type="Pfam" id="PF12804"/>
    </source>
</evidence>
<dbReference type="EMBL" id="SLUN01000005">
    <property type="protein sequence ID" value="TCL73153.1"/>
    <property type="molecule type" value="Genomic_DNA"/>
</dbReference>
<keyword evidence="2" id="KW-0808">Transferase</keyword>
<evidence type="ECO:0000313" key="3">
    <source>
        <dbReference type="Proteomes" id="UP000295008"/>
    </source>
</evidence>
<sequence length="196" mass="21685">MAIEAVVLAAGYSSRAEAFKMELAVGSRTVIERCIAGMYDLCGRIIVVGGYQIERLEAVLRDYAKVELVENPRYAAGMFTSVKEGARHVRGERFFFTPGDYPLISPAVCRSLLAAEGEIIIPVHGGRKGHPVLLAGKLAAELVREDDSYNLRDFIQRKGYQTLEVAEPGILLDLDTQADYRRILERIREGGEANEP</sequence>
<dbReference type="RefSeq" id="WP_132013313.1">
    <property type="nucleotide sequence ID" value="NZ_SLUN01000005.1"/>
</dbReference>
<feature type="domain" description="MobA-like NTP transferase" evidence="1">
    <location>
        <begin position="5"/>
        <end position="157"/>
    </location>
</feature>
<dbReference type="Pfam" id="PF12804">
    <property type="entry name" value="NTP_transf_3"/>
    <property type="match status" value="1"/>
</dbReference>
<comment type="caution">
    <text evidence="2">The sequence shown here is derived from an EMBL/GenBank/DDBJ whole genome shotgun (WGS) entry which is preliminary data.</text>
</comment>
<proteinExistence type="predicted"/>
<dbReference type="PANTHER" id="PTHR43777:SF1">
    <property type="entry name" value="MOLYBDENUM COFACTOR CYTIDYLYLTRANSFERASE"/>
    <property type="match status" value="1"/>
</dbReference>
<dbReference type="AlphaFoldDB" id="A0A4R1S1W4"/>
<dbReference type="Gene3D" id="3.90.550.10">
    <property type="entry name" value="Spore Coat Polysaccharide Biosynthesis Protein SpsA, Chain A"/>
    <property type="match status" value="1"/>
</dbReference>
<keyword evidence="2" id="KW-0548">Nucleotidyltransferase</keyword>
<dbReference type="InterPro" id="IPR025877">
    <property type="entry name" value="MobA-like_NTP_Trfase"/>
</dbReference>
<gene>
    <name evidence="2" type="ORF">EDC14_100515</name>
</gene>
<keyword evidence="3" id="KW-1185">Reference proteome</keyword>
<protein>
    <submittedName>
        <fullName evidence="2">Molybdenum cofactor cytidylyltransferase</fullName>
    </submittedName>
</protein>
<name>A0A4R1S1W4_HYDET</name>
<reference evidence="2 3" key="1">
    <citation type="submission" date="2019-03" db="EMBL/GenBank/DDBJ databases">
        <title>Genomic Encyclopedia of Type Strains, Phase IV (KMG-IV): sequencing the most valuable type-strain genomes for metagenomic binning, comparative biology and taxonomic classification.</title>
        <authorList>
            <person name="Goeker M."/>
        </authorList>
    </citation>
    <scope>NUCLEOTIDE SEQUENCE [LARGE SCALE GENOMIC DNA]</scope>
    <source>
        <strain evidence="2 3">LX-B</strain>
    </source>
</reference>
<accession>A0A4R1S1W4</accession>
<organism evidence="2 3">
    <name type="scientific">Hydrogenispora ethanolica</name>
    <dbReference type="NCBI Taxonomy" id="1082276"/>
    <lineage>
        <taxon>Bacteria</taxon>
        <taxon>Bacillati</taxon>
        <taxon>Bacillota</taxon>
        <taxon>Hydrogenispora</taxon>
    </lineage>
</organism>
<dbReference type="CDD" id="cd04182">
    <property type="entry name" value="GT_2_like_f"/>
    <property type="match status" value="1"/>
</dbReference>
<evidence type="ECO:0000313" key="2">
    <source>
        <dbReference type="EMBL" id="TCL73153.1"/>
    </source>
</evidence>
<dbReference type="Proteomes" id="UP000295008">
    <property type="component" value="Unassembled WGS sequence"/>
</dbReference>
<dbReference type="GO" id="GO:0016779">
    <property type="term" value="F:nucleotidyltransferase activity"/>
    <property type="evidence" value="ECO:0007669"/>
    <property type="project" value="UniProtKB-KW"/>
</dbReference>
<dbReference type="PANTHER" id="PTHR43777">
    <property type="entry name" value="MOLYBDENUM COFACTOR CYTIDYLYLTRANSFERASE"/>
    <property type="match status" value="1"/>
</dbReference>
<dbReference type="InterPro" id="IPR029044">
    <property type="entry name" value="Nucleotide-diphossugar_trans"/>
</dbReference>
<dbReference type="SUPFAM" id="SSF53448">
    <property type="entry name" value="Nucleotide-diphospho-sugar transferases"/>
    <property type="match status" value="1"/>
</dbReference>